<name>A0A369BTE4_9BACL</name>
<reference evidence="3 4" key="1">
    <citation type="submission" date="2018-07" db="EMBL/GenBank/DDBJ databases">
        <title>Genomic Encyclopedia of Type Strains, Phase III (KMG-III): the genomes of soil and plant-associated and newly described type strains.</title>
        <authorList>
            <person name="Whitman W."/>
        </authorList>
    </citation>
    <scope>NUCLEOTIDE SEQUENCE [LARGE SCALE GENOMIC DNA]</scope>
    <source>
        <strain evidence="3 4">CECT 8333</strain>
    </source>
</reference>
<dbReference type="SUPFAM" id="SSF55961">
    <property type="entry name" value="Bet v1-like"/>
    <property type="match status" value="1"/>
</dbReference>
<proteinExistence type="inferred from homology"/>
<keyword evidence="4" id="KW-1185">Reference proteome</keyword>
<dbReference type="Pfam" id="PF08327">
    <property type="entry name" value="AHSA1"/>
    <property type="match status" value="1"/>
</dbReference>
<dbReference type="AlphaFoldDB" id="A0A369BTE4"/>
<dbReference type="EMBL" id="QPJW01000001">
    <property type="protein sequence ID" value="RCX23687.1"/>
    <property type="molecule type" value="Genomic_DNA"/>
</dbReference>
<evidence type="ECO:0000256" key="1">
    <source>
        <dbReference type="ARBA" id="ARBA00006817"/>
    </source>
</evidence>
<dbReference type="InterPro" id="IPR023393">
    <property type="entry name" value="START-like_dom_sf"/>
</dbReference>
<feature type="domain" description="Activator of Hsp90 ATPase homologue 1/2-like C-terminal" evidence="2">
    <location>
        <begin position="15"/>
        <end position="139"/>
    </location>
</feature>
<sequence length="146" mass="16952">MSSMLSIEKQREVVATTETVWNVLINPDFIKQWLGVTIKTNWIVGQPISFSFTWEGKAFEDKGYLLELDAPKVFSYNYWSGFSGTYDTPENYSIITFTLFNQDNITILKLKHSNFSTGTMYEHSDKNWEETLDTIKKMAESESFLD</sequence>
<protein>
    <submittedName>
        <fullName evidence="3">Activator of Hsp90 ATPase-like protein</fullName>
    </submittedName>
</protein>
<dbReference type="OrthoDB" id="9800600at2"/>
<dbReference type="Gene3D" id="3.30.530.20">
    <property type="match status" value="1"/>
</dbReference>
<gene>
    <name evidence="3" type="ORF">DFP94_1011289</name>
</gene>
<dbReference type="Proteomes" id="UP000253090">
    <property type="component" value="Unassembled WGS sequence"/>
</dbReference>
<comment type="similarity">
    <text evidence="1">Belongs to the AHA1 family.</text>
</comment>
<dbReference type="InterPro" id="IPR013538">
    <property type="entry name" value="ASHA1/2-like_C"/>
</dbReference>
<evidence type="ECO:0000259" key="2">
    <source>
        <dbReference type="Pfam" id="PF08327"/>
    </source>
</evidence>
<evidence type="ECO:0000313" key="3">
    <source>
        <dbReference type="EMBL" id="RCX23687.1"/>
    </source>
</evidence>
<comment type="caution">
    <text evidence="3">The sequence shown here is derived from an EMBL/GenBank/DDBJ whole genome shotgun (WGS) entry which is preliminary data.</text>
</comment>
<evidence type="ECO:0000313" key="4">
    <source>
        <dbReference type="Proteomes" id="UP000253090"/>
    </source>
</evidence>
<dbReference type="RefSeq" id="WP_114495537.1">
    <property type="nucleotide sequence ID" value="NZ_QPJW01000001.1"/>
</dbReference>
<accession>A0A369BTE4</accession>
<dbReference type="CDD" id="cd07814">
    <property type="entry name" value="SRPBCC_CalC_Aha1-like"/>
    <property type="match status" value="1"/>
</dbReference>
<organism evidence="3 4">
    <name type="scientific">Fontibacillus phaseoli</name>
    <dbReference type="NCBI Taxonomy" id="1416533"/>
    <lineage>
        <taxon>Bacteria</taxon>
        <taxon>Bacillati</taxon>
        <taxon>Bacillota</taxon>
        <taxon>Bacilli</taxon>
        <taxon>Bacillales</taxon>
        <taxon>Paenibacillaceae</taxon>
        <taxon>Fontibacillus</taxon>
    </lineage>
</organism>